<dbReference type="EMBL" id="CAJEWN010001359">
    <property type="protein sequence ID" value="CAD2196782.1"/>
    <property type="molecule type" value="Genomic_DNA"/>
</dbReference>
<sequence>MQQIPFFLFLVCFFLYYNEVNSVSLEFCNLVDEGKQASIETTVCDRRTTLAKIDFCCKNQKNQICACLKRQNFQTRSGAGSGTCINAVNNWFYCN</sequence>
<evidence type="ECO:0000313" key="3">
    <source>
        <dbReference type="Proteomes" id="UP000580250"/>
    </source>
</evidence>
<name>A0A6V7XC70_MELEN</name>
<evidence type="ECO:0000256" key="1">
    <source>
        <dbReference type="SAM" id="SignalP"/>
    </source>
</evidence>
<dbReference type="Proteomes" id="UP000580250">
    <property type="component" value="Unassembled WGS sequence"/>
</dbReference>
<dbReference type="AlphaFoldDB" id="A0A6V7XC70"/>
<gene>
    <name evidence="2" type="ORF">MENT_LOCUS49977</name>
</gene>
<organism evidence="2 3">
    <name type="scientific">Meloidogyne enterolobii</name>
    <name type="common">Root-knot nematode worm</name>
    <name type="synonym">Meloidogyne mayaguensis</name>
    <dbReference type="NCBI Taxonomy" id="390850"/>
    <lineage>
        <taxon>Eukaryota</taxon>
        <taxon>Metazoa</taxon>
        <taxon>Ecdysozoa</taxon>
        <taxon>Nematoda</taxon>
        <taxon>Chromadorea</taxon>
        <taxon>Rhabditida</taxon>
        <taxon>Tylenchina</taxon>
        <taxon>Tylenchomorpha</taxon>
        <taxon>Tylenchoidea</taxon>
        <taxon>Meloidogynidae</taxon>
        <taxon>Meloidogyninae</taxon>
        <taxon>Meloidogyne</taxon>
    </lineage>
</organism>
<evidence type="ECO:0000313" key="2">
    <source>
        <dbReference type="EMBL" id="CAD2196782.1"/>
    </source>
</evidence>
<reference evidence="2 3" key="1">
    <citation type="submission" date="2020-08" db="EMBL/GenBank/DDBJ databases">
        <authorList>
            <person name="Koutsovoulos G."/>
            <person name="Danchin GJ E."/>
        </authorList>
    </citation>
    <scope>NUCLEOTIDE SEQUENCE [LARGE SCALE GENOMIC DNA]</scope>
</reference>
<protein>
    <submittedName>
        <fullName evidence="2">Uncharacterized protein</fullName>
    </submittedName>
</protein>
<comment type="caution">
    <text evidence="2">The sequence shown here is derived from an EMBL/GenBank/DDBJ whole genome shotgun (WGS) entry which is preliminary data.</text>
</comment>
<feature type="chain" id="PRO_5028232676" evidence="1">
    <location>
        <begin position="23"/>
        <end position="95"/>
    </location>
</feature>
<proteinExistence type="predicted"/>
<keyword evidence="1" id="KW-0732">Signal</keyword>
<accession>A0A6V7XC70</accession>
<feature type="signal peptide" evidence="1">
    <location>
        <begin position="1"/>
        <end position="22"/>
    </location>
</feature>